<keyword evidence="1" id="KW-0812">Transmembrane</keyword>
<feature type="transmembrane region" description="Helical" evidence="1">
    <location>
        <begin position="160"/>
        <end position="181"/>
    </location>
</feature>
<evidence type="ECO:0000256" key="1">
    <source>
        <dbReference type="SAM" id="Phobius"/>
    </source>
</evidence>
<protein>
    <submittedName>
        <fullName evidence="2">Uncharacterized protein</fullName>
    </submittedName>
</protein>
<keyword evidence="1" id="KW-0472">Membrane</keyword>
<name>A0A4V1AIB8_9LACO</name>
<dbReference type="Proteomes" id="UP000292886">
    <property type="component" value="Chromosome"/>
</dbReference>
<evidence type="ECO:0000313" key="2">
    <source>
        <dbReference type="EMBL" id="QBO34955.1"/>
    </source>
</evidence>
<keyword evidence="3" id="KW-1185">Reference proteome</keyword>
<dbReference type="RefSeq" id="WP_133362035.1">
    <property type="nucleotide sequence ID" value="NZ_CP037940.1"/>
</dbReference>
<evidence type="ECO:0000313" key="3">
    <source>
        <dbReference type="Proteomes" id="UP000292886"/>
    </source>
</evidence>
<accession>A0A4V1AIB8</accession>
<gene>
    <name evidence="2" type="ORF">EQG49_00100</name>
</gene>
<reference evidence="3" key="1">
    <citation type="submission" date="2019-03" db="EMBL/GenBank/DDBJ databases">
        <title>Weissella sp. 26KH-42 Genome sequencing.</title>
        <authorList>
            <person name="Heo J."/>
            <person name="Kim S.-J."/>
            <person name="Kim J.-S."/>
            <person name="Hong S.-B."/>
            <person name="Kwon S.-W."/>
        </authorList>
    </citation>
    <scope>NUCLEOTIDE SEQUENCE [LARGE SCALE GENOMIC DNA]</scope>
    <source>
        <strain evidence="3">26KH-42</strain>
    </source>
</reference>
<feature type="transmembrane region" description="Helical" evidence="1">
    <location>
        <begin position="134"/>
        <end position="154"/>
    </location>
</feature>
<proteinExistence type="predicted"/>
<dbReference type="EMBL" id="CP037940">
    <property type="protein sequence ID" value="QBO34955.1"/>
    <property type="molecule type" value="Genomic_DNA"/>
</dbReference>
<sequence>MRLVLNDKNYGSQVPKRLLIYVDEKVVIKKNISKREIFELSADSFRIEISNGSTTLVGYLLYILFVIVGFFTEDSSGFGRLLYVDVADVSSRSEIVEITYDASKSEKIYSALDNSAVINISEYATRKRIHIYECLFLIPLFILSVLADYGLWVSAPGRKMWILVIVIMLPFEICIHSILIFRIVRATKKIKVD</sequence>
<organism evidence="2 3">
    <name type="scientific">Periweissella cryptocerci</name>
    <dbReference type="NCBI Taxonomy" id="2506420"/>
    <lineage>
        <taxon>Bacteria</taxon>
        <taxon>Bacillati</taxon>
        <taxon>Bacillota</taxon>
        <taxon>Bacilli</taxon>
        <taxon>Lactobacillales</taxon>
        <taxon>Lactobacillaceae</taxon>
        <taxon>Periweissella</taxon>
    </lineage>
</organism>
<dbReference type="AlphaFoldDB" id="A0A4V1AIB8"/>
<dbReference type="KEGG" id="wei:EQG49_00100"/>
<feature type="transmembrane region" description="Helical" evidence="1">
    <location>
        <begin position="56"/>
        <end position="72"/>
    </location>
</feature>
<keyword evidence="1" id="KW-1133">Transmembrane helix</keyword>